<protein>
    <submittedName>
        <fullName evidence="2">Uncharacterized protein</fullName>
    </submittedName>
</protein>
<keyword evidence="3" id="KW-1185">Reference proteome</keyword>
<evidence type="ECO:0000313" key="2">
    <source>
        <dbReference type="EMBL" id="EIW89229.1"/>
    </source>
</evidence>
<dbReference type="AlphaFoldDB" id="I9P367"/>
<reference evidence="2 3" key="1">
    <citation type="journal article" date="2012" name="J. Bacteriol.">
        <title>Genome Sequence of Pectin-Degrading Alishewanella agri, Isolated from Landfill Soil.</title>
        <authorList>
            <person name="Kim J."/>
            <person name="Jung J."/>
            <person name="Sung J.S."/>
            <person name="Chun J."/>
            <person name="Park W."/>
        </authorList>
    </citation>
    <scope>NUCLEOTIDE SEQUENCE [LARGE SCALE GENOMIC DNA]</scope>
    <source>
        <strain evidence="2 3">BL06</strain>
    </source>
</reference>
<proteinExistence type="predicted"/>
<feature type="transmembrane region" description="Helical" evidence="1">
    <location>
        <begin position="60"/>
        <end position="85"/>
    </location>
</feature>
<sequence>MDVTFKKISKGSLFKLLAIGLFTGFFVVFTVFGVAALFGADTVKWNDVPVHGFSGFLLSWVLWLFFSLFFTVFTWLICILGLWLFSFKQNLTLKFKGVVDGSQVV</sequence>
<comment type="caution">
    <text evidence="2">The sequence shown here is derived from an EMBL/GenBank/DDBJ whole genome shotgun (WGS) entry which is preliminary data.</text>
</comment>
<evidence type="ECO:0000256" key="1">
    <source>
        <dbReference type="SAM" id="Phobius"/>
    </source>
</evidence>
<gene>
    <name evidence="2" type="ORF">AGRI_07070</name>
</gene>
<evidence type="ECO:0000313" key="3">
    <source>
        <dbReference type="Proteomes" id="UP000035062"/>
    </source>
</evidence>
<name>I9P367_9ALTE</name>
<dbReference type="STRING" id="1195246.AGRI_07070"/>
<dbReference type="RefSeq" id="WP_008984305.1">
    <property type="nucleotide sequence ID" value="NZ_AKKU01000012.1"/>
</dbReference>
<dbReference type="EMBL" id="AKKU01000012">
    <property type="protein sequence ID" value="EIW89229.1"/>
    <property type="molecule type" value="Genomic_DNA"/>
</dbReference>
<feature type="transmembrane region" description="Helical" evidence="1">
    <location>
        <begin position="12"/>
        <end position="40"/>
    </location>
</feature>
<keyword evidence="1" id="KW-1133">Transmembrane helix</keyword>
<keyword evidence="1" id="KW-0472">Membrane</keyword>
<keyword evidence="1" id="KW-0812">Transmembrane</keyword>
<accession>I9P367</accession>
<dbReference type="eggNOG" id="ENOG5033684">
    <property type="taxonomic scope" value="Bacteria"/>
</dbReference>
<organism evidence="2 3">
    <name type="scientific">Alishewanella agri BL06</name>
    <dbReference type="NCBI Taxonomy" id="1195246"/>
    <lineage>
        <taxon>Bacteria</taxon>
        <taxon>Pseudomonadati</taxon>
        <taxon>Pseudomonadota</taxon>
        <taxon>Gammaproteobacteria</taxon>
        <taxon>Alteromonadales</taxon>
        <taxon>Alteromonadaceae</taxon>
        <taxon>Alishewanella</taxon>
    </lineage>
</organism>
<dbReference type="Proteomes" id="UP000035062">
    <property type="component" value="Unassembled WGS sequence"/>
</dbReference>